<dbReference type="Proteomes" id="UP001152607">
    <property type="component" value="Unassembled WGS sequence"/>
</dbReference>
<protein>
    <submittedName>
        <fullName evidence="1">Uncharacterized protein</fullName>
    </submittedName>
</protein>
<reference evidence="1" key="1">
    <citation type="submission" date="2023-01" db="EMBL/GenBank/DDBJ databases">
        <authorList>
            <person name="Van Ghelder C."/>
            <person name="Rancurel C."/>
        </authorList>
    </citation>
    <scope>NUCLEOTIDE SEQUENCE</scope>
    <source>
        <strain evidence="1">CNCM I-4278</strain>
    </source>
</reference>
<evidence type="ECO:0000313" key="1">
    <source>
        <dbReference type="EMBL" id="CAI6337073.1"/>
    </source>
</evidence>
<dbReference type="AlphaFoldDB" id="A0A9W4UIA4"/>
<comment type="caution">
    <text evidence="1">The sequence shown here is derived from an EMBL/GenBank/DDBJ whole genome shotgun (WGS) entry which is preliminary data.</text>
</comment>
<keyword evidence="2" id="KW-1185">Reference proteome</keyword>
<accession>A0A9W4UIA4</accession>
<dbReference type="EMBL" id="CAOQHR010000007">
    <property type="protein sequence ID" value="CAI6337073.1"/>
    <property type="molecule type" value="Genomic_DNA"/>
</dbReference>
<gene>
    <name evidence="1" type="ORF">PDIGIT_LOCUS10181</name>
</gene>
<evidence type="ECO:0000313" key="2">
    <source>
        <dbReference type="Proteomes" id="UP001152607"/>
    </source>
</evidence>
<proteinExistence type="predicted"/>
<name>A0A9W4UIA4_9PLEO</name>
<organism evidence="1 2">
    <name type="scientific">Periconia digitata</name>
    <dbReference type="NCBI Taxonomy" id="1303443"/>
    <lineage>
        <taxon>Eukaryota</taxon>
        <taxon>Fungi</taxon>
        <taxon>Dikarya</taxon>
        <taxon>Ascomycota</taxon>
        <taxon>Pezizomycotina</taxon>
        <taxon>Dothideomycetes</taxon>
        <taxon>Pleosporomycetidae</taxon>
        <taxon>Pleosporales</taxon>
        <taxon>Massarineae</taxon>
        <taxon>Periconiaceae</taxon>
        <taxon>Periconia</taxon>
    </lineage>
</organism>
<sequence>MAFEEFSKVNSPLIVKCLGVDINYSSLNTVISCPPSFSRHCRLRSWVQTSAMTWTYLFSRICKLLVKVKYVKFLHVAHFEIVCSQLRTSVKRA</sequence>